<evidence type="ECO:0000256" key="3">
    <source>
        <dbReference type="ARBA" id="ARBA00022792"/>
    </source>
</evidence>
<reference evidence="9" key="1">
    <citation type="journal article" date="2017" name="Nat. Ecol. Evol.">
        <title>Genome expansion and lineage-specific genetic innovations in the forest pathogenic fungi Armillaria.</title>
        <authorList>
            <person name="Sipos G."/>
            <person name="Prasanna A.N."/>
            <person name="Walter M.C."/>
            <person name="O'Connor E."/>
            <person name="Balint B."/>
            <person name="Krizsan K."/>
            <person name="Kiss B."/>
            <person name="Hess J."/>
            <person name="Varga T."/>
            <person name="Slot J."/>
            <person name="Riley R."/>
            <person name="Boka B."/>
            <person name="Rigling D."/>
            <person name="Barry K."/>
            <person name="Lee J."/>
            <person name="Mihaltcheva S."/>
            <person name="LaButti K."/>
            <person name="Lipzen A."/>
            <person name="Waldron R."/>
            <person name="Moloney N.M."/>
            <person name="Sperisen C."/>
            <person name="Kredics L."/>
            <person name="Vagvoelgyi C."/>
            <person name="Patrignani A."/>
            <person name="Fitzpatrick D."/>
            <person name="Nagy I."/>
            <person name="Doyle S."/>
            <person name="Anderson J.B."/>
            <person name="Grigoriev I.V."/>
            <person name="Gueldener U."/>
            <person name="Muensterkoetter M."/>
            <person name="Nagy L.G."/>
        </authorList>
    </citation>
    <scope>NUCLEOTIDE SEQUENCE [LARGE SCALE GENOMIC DNA]</scope>
    <source>
        <strain evidence="9">Ar21-2</strain>
    </source>
</reference>
<evidence type="ECO:0000313" key="9">
    <source>
        <dbReference type="Proteomes" id="UP000217790"/>
    </source>
</evidence>
<proteinExistence type="predicted"/>
<evidence type="ECO:0000256" key="6">
    <source>
        <dbReference type="ARBA" id="ARBA00023136"/>
    </source>
</evidence>
<accession>A0A2H3CN42</accession>
<keyword evidence="6" id="KW-0472">Membrane</keyword>
<dbReference type="Proteomes" id="UP000217790">
    <property type="component" value="Unassembled WGS sequence"/>
</dbReference>
<feature type="domain" description="Letm1 RBD" evidence="7">
    <location>
        <begin position="165"/>
        <end position="235"/>
    </location>
</feature>
<dbReference type="STRING" id="47427.A0A2H3CN42"/>
<dbReference type="PANTHER" id="PTHR14009">
    <property type="entry name" value="LEUCINE ZIPPER-EF-HAND CONTAINING TRANSMEMBRANE PROTEIN"/>
    <property type="match status" value="1"/>
</dbReference>
<dbReference type="GO" id="GO:0005743">
    <property type="term" value="C:mitochondrial inner membrane"/>
    <property type="evidence" value="ECO:0007669"/>
    <property type="project" value="UniProtKB-SubCell"/>
</dbReference>
<dbReference type="Pfam" id="PF07766">
    <property type="entry name" value="LETM1_RBD"/>
    <property type="match status" value="2"/>
</dbReference>
<dbReference type="GO" id="GO:0043022">
    <property type="term" value="F:ribosome binding"/>
    <property type="evidence" value="ECO:0007669"/>
    <property type="project" value="InterPro"/>
</dbReference>
<evidence type="ECO:0000256" key="5">
    <source>
        <dbReference type="ARBA" id="ARBA00023128"/>
    </source>
</evidence>
<dbReference type="EMBL" id="KZ293712">
    <property type="protein sequence ID" value="PBK82804.1"/>
    <property type="molecule type" value="Genomic_DNA"/>
</dbReference>
<evidence type="ECO:0000313" key="8">
    <source>
        <dbReference type="EMBL" id="PBK82804.1"/>
    </source>
</evidence>
<keyword evidence="4" id="KW-1133">Transmembrane helix</keyword>
<evidence type="ECO:0000259" key="7">
    <source>
        <dbReference type="Pfam" id="PF07766"/>
    </source>
</evidence>
<dbReference type="GO" id="GO:0030003">
    <property type="term" value="P:intracellular monoatomic cation homeostasis"/>
    <property type="evidence" value="ECO:0007669"/>
    <property type="project" value="TreeGrafter"/>
</dbReference>
<keyword evidence="5" id="KW-0496">Mitochondrion</keyword>
<dbReference type="PANTHER" id="PTHR14009:SF1">
    <property type="entry name" value="MITOCHONDRIAL PROTON_CALCIUM EXCHANGER PROTEIN"/>
    <property type="match status" value="1"/>
</dbReference>
<organism evidence="8 9">
    <name type="scientific">Armillaria gallica</name>
    <name type="common">Bulbous honey fungus</name>
    <name type="synonym">Armillaria bulbosa</name>
    <dbReference type="NCBI Taxonomy" id="47427"/>
    <lineage>
        <taxon>Eukaryota</taxon>
        <taxon>Fungi</taxon>
        <taxon>Dikarya</taxon>
        <taxon>Basidiomycota</taxon>
        <taxon>Agaricomycotina</taxon>
        <taxon>Agaricomycetes</taxon>
        <taxon>Agaricomycetidae</taxon>
        <taxon>Agaricales</taxon>
        <taxon>Marasmiineae</taxon>
        <taxon>Physalacriaceae</taxon>
        <taxon>Armillaria</taxon>
    </lineage>
</organism>
<feature type="non-terminal residue" evidence="8">
    <location>
        <position position="242"/>
    </location>
</feature>
<feature type="non-terminal residue" evidence="8">
    <location>
        <position position="1"/>
    </location>
</feature>
<keyword evidence="2" id="KW-0812">Transmembrane</keyword>
<dbReference type="AlphaFoldDB" id="A0A2H3CN42"/>
<evidence type="ECO:0000256" key="2">
    <source>
        <dbReference type="ARBA" id="ARBA00022692"/>
    </source>
</evidence>
<dbReference type="InParanoid" id="A0A2H3CN42"/>
<keyword evidence="9" id="KW-1185">Reference proteome</keyword>
<dbReference type="InterPro" id="IPR044202">
    <property type="entry name" value="LETM1/MDM38-like"/>
</dbReference>
<keyword evidence="3" id="KW-0999">Mitochondrion inner membrane</keyword>
<protein>
    <recommendedName>
        <fullName evidence="7">Letm1 RBD domain-containing protein</fullName>
    </recommendedName>
</protein>
<dbReference type="InterPro" id="IPR033122">
    <property type="entry name" value="LETM1-like_RBD"/>
</dbReference>
<dbReference type="OrthoDB" id="73691at2759"/>
<feature type="domain" description="Letm1 RBD" evidence="7">
    <location>
        <begin position="67"/>
        <end position="142"/>
    </location>
</feature>
<name>A0A2H3CN42_ARMGA</name>
<dbReference type="OMA" id="SLIHTSM"/>
<comment type="subcellular location">
    <subcellularLocation>
        <location evidence="1">Mitochondrion inner membrane</location>
        <topology evidence="1">Single-pass membrane protein</topology>
    </subcellularLocation>
</comment>
<evidence type="ECO:0000256" key="1">
    <source>
        <dbReference type="ARBA" id="ARBA00004434"/>
    </source>
</evidence>
<evidence type="ECO:0000256" key="4">
    <source>
        <dbReference type="ARBA" id="ARBA00022989"/>
    </source>
</evidence>
<sequence length="242" mass="27831">KPKPPITELIKADISDAQTRGILQAPPAGSGPLKSLIHTSMELLKFYFRGGREIFRRQRSLAETPATRREWRMLRTQKTDVLKVVPFLITAVLLEELIPVMVLYAPAMLPSTCILPGQLRRIRDKKVQKARDALPMLRTAHEYLEQASTRARFWTDGDRRRAVYSLYGLSRIGIQLWPWVRVGWHMDFLQSDDAWLAKEGVQALTDDEVREAVVERGLGFVQEAEGRKLLQWWLSEVGDNDR</sequence>
<gene>
    <name evidence="8" type="ORF">ARMGADRAFT_857181</name>
</gene>